<gene>
    <name evidence="2" type="ORF">DFH08DRAFT_810232</name>
</gene>
<evidence type="ECO:0000313" key="3">
    <source>
        <dbReference type="Proteomes" id="UP001218218"/>
    </source>
</evidence>
<accession>A0AAD6ZZ60</accession>
<evidence type="ECO:0000256" key="1">
    <source>
        <dbReference type="SAM" id="MobiDB-lite"/>
    </source>
</evidence>
<protein>
    <submittedName>
        <fullName evidence="2">Uncharacterized protein</fullName>
    </submittedName>
</protein>
<comment type="caution">
    <text evidence="2">The sequence shown here is derived from an EMBL/GenBank/DDBJ whole genome shotgun (WGS) entry which is preliminary data.</text>
</comment>
<dbReference type="EMBL" id="JARIHO010000021">
    <property type="protein sequence ID" value="KAJ7346399.1"/>
    <property type="molecule type" value="Genomic_DNA"/>
</dbReference>
<keyword evidence="3" id="KW-1185">Reference proteome</keyword>
<evidence type="ECO:0000313" key="2">
    <source>
        <dbReference type="EMBL" id="KAJ7346399.1"/>
    </source>
</evidence>
<dbReference type="Proteomes" id="UP001218218">
    <property type="component" value="Unassembled WGS sequence"/>
</dbReference>
<reference evidence="2" key="1">
    <citation type="submission" date="2023-03" db="EMBL/GenBank/DDBJ databases">
        <title>Massive genome expansion in bonnet fungi (Mycena s.s.) driven by repeated elements and novel gene families across ecological guilds.</title>
        <authorList>
            <consortium name="Lawrence Berkeley National Laboratory"/>
            <person name="Harder C.B."/>
            <person name="Miyauchi S."/>
            <person name="Viragh M."/>
            <person name="Kuo A."/>
            <person name="Thoen E."/>
            <person name="Andreopoulos B."/>
            <person name="Lu D."/>
            <person name="Skrede I."/>
            <person name="Drula E."/>
            <person name="Henrissat B."/>
            <person name="Morin E."/>
            <person name="Kohler A."/>
            <person name="Barry K."/>
            <person name="LaButti K."/>
            <person name="Morin E."/>
            <person name="Salamov A."/>
            <person name="Lipzen A."/>
            <person name="Mereny Z."/>
            <person name="Hegedus B."/>
            <person name="Baldrian P."/>
            <person name="Stursova M."/>
            <person name="Weitz H."/>
            <person name="Taylor A."/>
            <person name="Grigoriev I.V."/>
            <person name="Nagy L.G."/>
            <person name="Martin F."/>
            <person name="Kauserud H."/>
        </authorList>
    </citation>
    <scope>NUCLEOTIDE SEQUENCE</scope>
    <source>
        <strain evidence="2">CBHHK002</strain>
    </source>
</reference>
<sequence>MPKIHRYPIWTRRKEDIIGGIRCDGGCRNVANGKRGERDENEHLAVIRIGLGKGINEPREMGKPGGGGRLRFPRKRGSRGMCVVGKMNADITELDGSSSRWIMDEKKTGSDGRTSGKMRGGLERTIWVRDWASERSRGPRESAGFKGRRTVGGETYMLPVVPIMHARRRPRPGVGYCPRIDLEWIVREEWERKMEKRDYLKSGPRARRCRVREGAMRDGPRAGRGKRIDVLAGVCIEIEEHMYRAKLAVMGLGGGKRACMRRTSQLQGEDVAVLGRSARGLGGDAGAVVVVADKKHNACAQPLDPCAMVGAGVEPRKGEMGAEQRRWNKVRFAVGAGWRRLKRMGRK</sequence>
<name>A0AAD6ZZ60_9AGAR</name>
<proteinExistence type="predicted"/>
<organism evidence="2 3">
    <name type="scientific">Mycena albidolilacea</name>
    <dbReference type="NCBI Taxonomy" id="1033008"/>
    <lineage>
        <taxon>Eukaryota</taxon>
        <taxon>Fungi</taxon>
        <taxon>Dikarya</taxon>
        <taxon>Basidiomycota</taxon>
        <taxon>Agaricomycotina</taxon>
        <taxon>Agaricomycetes</taxon>
        <taxon>Agaricomycetidae</taxon>
        <taxon>Agaricales</taxon>
        <taxon>Marasmiineae</taxon>
        <taxon>Mycenaceae</taxon>
        <taxon>Mycena</taxon>
    </lineage>
</organism>
<feature type="region of interest" description="Disordered" evidence="1">
    <location>
        <begin position="55"/>
        <end position="77"/>
    </location>
</feature>
<dbReference type="AlphaFoldDB" id="A0AAD6ZZ60"/>